<dbReference type="EMBL" id="JACIGW010000003">
    <property type="protein sequence ID" value="MBB4349494.1"/>
    <property type="molecule type" value="Genomic_DNA"/>
</dbReference>
<dbReference type="EMBL" id="JACIHM010000003">
    <property type="protein sequence ID" value="MBB4446915.1"/>
    <property type="molecule type" value="Genomic_DNA"/>
</dbReference>
<dbReference type="Proteomes" id="UP000520770">
    <property type="component" value="Unassembled WGS sequence"/>
</dbReference>
<protein>
    <recommendedName>
        <fullName evidence="1">TniQ domain-containing protein</fullName>
    </recommendedName>
</protein>
<accession>A0A7W6S948</accession>
<reference evidence="5 6" key="1">
    <citation type="submission" date="2020-08" db="EMBL/GenBank/DDBJ databases">
        <title>Genomic Encyclopedia of Type Strains, Phase IV (KMG-V): Genome sequencing to study the core and pangenomes of soil and plant-associated prokaryotes.</title>
        <authorList>
            <person name="Whitman W."/>
        </authorList>
    </citation>
    <scope>NUCLEOTIDE SEQUENCE [LARGE SCALE GENOMIC DNA]</scope>
    <source>
        <strain evidence="3 6">SEMIA 444</strain>
        <strain evidence="2 5">SEMIA 448</strain>
        <strain evidence="4 7">SEMIA 452</strain>
    </source>
</reference>
<comment type="caution">
    <text evidence="2">The sequence shown here is derived from an EMBL/GenBank/DDBJ whole genome shotgun (WGS) entry which is preliminary data.</text>
</comment>
<dbReference type="AlphaFoldDB" id="A0A7W6S948"/>
<evidence type="ECO:0000313" key="4">
    <source>
        <dbReference type="EMBL" id="MBB4446915.1"/>
    </source>
</evidence>
<evidence type="ECO:0000259" key="1">
    <source>
        <dbReference type="Pfam" id="PF06527"/>
    </source>
</evidence>
<dbReference type="Proteomes" id="UP000524535">
    <property type="component" value="Unassembled WGS sequence"/>
</dbReference>
<evidence type="ECO:0000313" key="2">
    <source>
        <dbReference type="EMBL" id="MBB4349494.1"/>
    </source>
</evidence>
<dbReference type="Proteomes" id="UP000576087">
    <property type="component" value="Unassembled WGS sequence"/>
</dbReference>
<sequence>MRHFSPDRLPKRPEIFPDEAFVSYLSRLAWENGFENVGQFCSLLRIPLVNTLHLRPADIERVGMMTEIPSSVLNRFAVKPTTIGALGHDDVKRSQVQTTGLRYCSACLADDAKQGTPRIRGVWQWRMIAHCTEHGCLLQTDKGGYMQLSNFMAFSGDPTSHEPKPMDADRYFTDRLLRPRDNAFLDQYPAYIAAELCTLIGHFEEGLKTGKPNFRIPDGYENFDLRNDGYKVAQHGVDAIHELMTAYVNKCQKAVRTAAGLYAPVLRWAKKNSGNEAYHPLFRLMQDHAEESIPFEPGAVFIWPVKAKKIYTLAAAASAYNLPEERVTRTLEWKFGVGNVPRFLKYADIHDALLDTNSSVSTSEAAAMLGCGSKVCDDLIREGILEVKANRNYNGRVYRLVHKDDIAALITKISDFIDPDLPPLGLVGLDAMKQYRIRVVQVLKFAFEGKLSRISVKHAEQPKLDTLLFDPTEIASVRPAPTQAPRDEREIMTIMAAGRVLGVKKFTLAKLIESGIIPVVPMNSESGKPGVRKADLDGFRQDYTYARDLADHRKITVAEVASALAAKAVSPVLKTRFDTHRLYKNSDLVEAGYH</sequence>
<dbReference type="EMBL" id="JACIGY010000003">
    <property type="protein sequence ID" value="MBB4412284.1"/>
    <property type="molecule type" value="Genomic_DNA"/>
</dbReference>
<feature type="domain" description="TniQ" evidence="1">
    <location>
        <begin position="12"/>
        <end position="138"/>
    </location>
</feature>
<dbReference type="RefSeq" id="WP_183824826.1">
    <property type="nucleotide sequence ID" value="NZ_JACIGW010000003.1"/>
</dbReference>
<evidence type="ECO:0000313" key="7">
    <source>
        <dbReference type="Proteomes" id="UP000576087"/>
    </source>
</evidence>
<organism evidence="2 5">
    <name type="scientific">Aliirhizobium cellulosilyticum</name>
    <dbReference type="NCBI Taxonomy" id="393664"/>
    <lineage>
        <taxon>Bacteria</taxon>
        <taxon>Pseudomonadati</taxon>
        <taxon>Pseudomonadota</taxon>
        <taxon>Alphaproteobacteria</taxon>
        <taxon>Hyphomicrobiales</taxon>
        <taxon>Rhizobiaceae</taxon>
        <taxon>Aliirhizobium</taxon>
    </lineage>
</organism>
<name>A0A7W6S948_9HYPH</name>
<gene>
    <name evidence="3" type="ORF">GGE31_002797</name>
    <name evidence="2" type="ORF">GGE33_003256</name>
    <name evidence="4" type="ORF">GGE35_002737</name>
</gene>
<proteinExistence type="predicted"/>
<dbReference type="Pfam" id="PF06527">
    <property type="entry name" value="TniQ"/>
    <property type="match status" value="1"/>
</dbReference>
<evidence type="ECO:0000313" key="3">
    <source>
        <dbReference type="EMBL" id="MBB4412284.1"/>
    </source>
</evidence>
<evidence type="ECO:0000313" key="6">
    <source>
        <dbReference type="Proteomes" id="UP000524535"/>
    </source>
</evidence>
<keyword evidence="6" id="KW-1185">Reference proteome</keyword>
<dbReference type="InterPro" id="IPR009492">
    <property type="entry name" value="TniQ"/>
</dbReference>
<evidence type="ECO:0000313" key="5">
    <source>
        <dbReference type="Proteomes" id="UP000520770"/>
    </source>
</evidence>